<dbReference type="AlphaFoldDB" id="A0A8H3F0X7"/>
<sequence>MFHQVFSHDAMYNTDKVSIILNTMKSGVYLKDPTSLNEDECLWLVTLVAMAAGDTTTLTTNGPWSIDGKGQSRTNRQWLRVPTGEDQARRMGALTIPRTVMDVKIVEDGLELDVLFLGTNAALKSPSQHCLSIARWLIDHRALCEMSVDDQELRIDTEPDETLYAKLRIAYIQTLGCALTCATAIEQDIGDDLAEIWQDGGTIMWADDVTQMPEKSSSDDLADESYSQLNQEEQLWYNILLEFNETLVNFGLAVFPKSNGAEGGQEIWNVQIWHTSQASTFLVYAPAPSADTQGELHLGVPKALWSDAYDWMSRLWLLHKGTSGSQYCVCGKSRLAGFSTLPDSPGVRVTIVGEGQ</sequence>
<keyword evidence="2" id="KW-1185">Reference proteome</keyword>
<proteinExistence type="predicted"/>
<organism evidence="1 2">
    <name type="scientific">Imshaugia aleurites</name>
    <dbReference type="NCBI Taxonomy" id="172621"/>
    <lineage>
        <taxon>Eukaryota</taxon>
        <taxon>Fungi</taxon>
        <taxon>Dikarya</taxon>
        <taxon>Ascomycota</taxon>
        <taxon>Pezizomycotina</taxon>
        <taxon>Lecanoromycetes</taxon>
        <taxon>OSLEUM clade</taxon>
        <taxon>Lecanoromycetidae</taxon>
        <taxon>Lecanorales</taxon>
        <taxon>Lecanorineae</taxon>
        <taxon>Parmeliaceae</taxon>
        <taxon>Imshaugia</taxon>
    </lineage>
</organism>
<evidence type="ECO:0000313" key="1">
    <source>
        <dbReference type="EMBL" id="CAF9916084.1"/>
    </source>
</evidence>
<accession>A0A8H3F0X7</accession>
<protein>
    <submittedName>
        <fullName evidence="1">Uncharacterized protein</fullName>
    </submittedName>
</protein>
<comment type="caution">
    <text evidence="1">The sequence shown here is derived from an EMBL/GenBank/DDBJ whole genome shotgun (WGS) entry which is preliminary data.</text>
</comment>
<dbReference type="EMBL" id="CAJPDT010000016">
    <property type="protein sequence ID" value="CAF9916084.1"/>
    <property type="molecule type" value="Genomic_DNA"/>
</dbReference>
<dbReference type="Proteomes" id="UP000664534">
    <property type="component" value="Unassembled WGS sequence"/>
</dbReference>
<evidence type="ECO:0000313" key="2">
    <source>
        <dbReference type="Proteomes" id="UP000664534"/>
    </source>
</evidence>
<name>A0A8H3F0X7_9LECA</name>
<dbReference type="OrthoDB" id="270167at2759"/>
<gene>
    <name evidence="1" type="ORF">IMSHALPRED_002968</name>
</gene>
<reference evidence="1" key="1">
    <citation type="submission" date="2021-03" db="EMBL/GenBank/DDBJ databases">
        <authorList>
            <person name="Tagirdzhanova G."/>
        </authorList>
    </citation>
    <scope>NUCLEOTIDE SEQUENCE</scope>
</reference>